<dbReference type="Proteomes" id="UP000827092">
    <property type="component" value="Unassembled WGS sequence"/>
</dbReference>
<protein>
    <submittedName>
        <fullName evidence="1">Uncharacterized protein</fullName>
    </submittedName>
</protein>
<accession>A0AAV6UEK3</accession>
<sequence>MIRKKYKKDDVSDRSGIYDPYICYKDPDDWPSDTVADGKEKDYWIVKNRNIPPHCKVPEWIKMSYWTKNLKLESESKE</sequence>
<gene>
    <name evidence="1" type="ORF">JTE90_000434</name>
</gene>
<keyword evidence="2" id="KW-1185">Reference proteome</keyword>
<dbReference type="EMBL" id="JAFNEN010000445">
    <property type="protein sequence ID" value="KAG8182827.1"/>
    <property type="molecule type" value="Genomic_DNA"/>
</dbReference>
<organism evidence="1 2">
    <name type="scientific">Oedothorax gibbosus</name>
    <dbReference type="NCBI Taxonomy" id="931172"/>
    <lineage>
        <taxon>Eukaryota</taxon>
        <taxon>Metazoa</taxon>
        <taxon>Ecdysozoa</taxon>
        <taxon>Arthropoda</taxon>
        <taxon>Chelicerata</taxon>
        <taxon>Arachnida</taxon>
        <taxon>Araneae</taxon>
        <taxon>Araneomorphae</taxon>
        <taxon>Entelegynae</taxon>
        <taxon>Araneoidea</taxon>
        <taxon>Linyphiidae</taxon>
        <taxon>Erigoninae</taxon>
        <taxon>Oedothorax</taxon>
    </lineage>
</organism>
<comment type="caution">
    <text evidence="1">The sequence shown here is derived from an EMBL/GenBank/DDBJ whole genome shotgun (WGS) entry which is preliminary data.</text>
</comment>
<name>A0AAV6UEK3_9ARAC</name>
<proteinExistence type="predicted"/>
<dbReference type="AlphaFoldDB" id="A0AAV6UEK3"/>
<evidence type="ECO:0000313" key="2">
    <source>
        <dbReference type="Proteomes" id="UP000827092"/>
    </source>
</evidence>
<evidence type="ECO:0000313" key="1">
    <source>
        <dbReference type="EMBL" id="KAG8182827.1"/>
    </source>
</evidence>
<reference evidence="1 2" key="1">
    <citation type="journal article" date="2022" name="Nat. Ecol. Evol.">
        <title>A masculinizing supergene underlies an exaggerated male reproductive morph in a spider.</title>
        <authorList>
            <person name="Hendrickx F."/>
            <person name="De Corte Z."/>
            <person name="Sonet G."/>
            <person name="Van Belleghem S.M."/>
            <person name="Kostlbacher S."/>
            <person name="Vangestel C."/>
        </authorList>
    </citation>
    <scope>NUCLEOTIDE SEQUENCE [LARGE SCALE GENOMIC DNA]</scope>
    <source>
        <strain evidence="1">W744_W776</strain>
    </source>
</reference>